<name>A0A7E4W3R0_PANRE</name>
<reference evidence="7" key="2">
    <citation type="submission" date="2020-10" db="UniProtKB">
        <authorList>
            <consortium name="WormBaseParasite"/>
        </authorList>
    </citation>
    <scope>IDENTIFICATION</scope>
</reference>
<sequence length="202" mass="21544">MMQSIFIGISLAVIANIAVAQNSTECKPNEVYTNCGTCENTCETRDQPCTMECRPAGCYCPRDGFVRDGAGNCVPDSTCPSGSPPTNFNPCIGYICPTGQRCIPRRVQCFVPPCYPIPVCVPSDCNNPSEPTPTCQPNEVYTTCGSCESTCDNLHPICTLECRPPGCYCPQGDFVRLANGSCAPAGTCPITVRPITLPTPIP</sequence>
<organism evidence="6 7">
    <name type="scientific">Panagrellus redivivus</name>
    <name type="common">Microworm</name>
    <dbReference type="NCBI Taxonomy" id="6233"/>
    <lineage>
        <taxon>Eukaryota</taxon>
        <taxon>Metazoa</taxon>
        <taxon>Ecdysozoa</taxon>
        <taxon>Nematoda</taxon>
        <taxon>Chromadorea</taxon>
        <taxon>Rhabditida</taxon>
        <taxon>Tylenchina</taxon>
        <taxon>Panagrolaimomorpha</taxon>
        <taxon>Panagrolaimoidea</taxon>
        <taxon>Panagrolaimidae</taxon>
        <taxon>Panagrellus</taxon>
    </lineage>
</organism>
<keyword evidence="2" id="KW-0722">Serine protease inhibitor</keyword>
<dbReference type="CDD" id="cd19941">
    <property type="entry name" value="TIL"/>
    <property type="match status" value="2"/>
</dbReference>
<dbReference type="GO" id="GO:0004867">
    <property type="term" value="F:serine-type endopeptidase inhibitor activity"/>
    <property type="evidence" value="ECO:0007669"/>
    <property type="project" value="UniProtKB-KW"/>
</dbReference>
<dbReference type="WBParaSite" id="Pan_g713.t1">
    <property type="protein sequence ID" value="Pan_g713.t1"/>
    <property type="gene ID" value="Pan_g713"/>
</dbReference>
<keyword evidence="4" id="KW-0732">Signal</keyword>
<protein>
    <submittedName>
        <fullName evidence="7">TIL domain-containing protein</fullName>
    </submittedName>
</protein>
<evidence type="ECO:0000256" key="3">
    <source>
        <dbReference type="ARBA" id="ARBA00023157"/>
    </source>
</evidence>
<dbReference type="PANTHER" id="PTHR23259:SF82">
    <property type="entry name" value="SERINE PROTEASE INHIBITOR 1 PROTEIN"/>
    <property type="match status" value="1"/>
</dbReference>
<evidence type="ECO:0000256" key="2">
    <source>
        <dbReference type="ARBA" id="ARBA00022900"/>
    </source>
</evidence>
<dbReference type="Pfam" id="PF01826">
    <property type="entry name" value="TIL"/>
    <property type="match status" value="2"/>
</dbReference>
<feature type="signal peptide" evidence="4">
    <location>
        <begin position="1"/>
        <end position="20"/>
    </location>
</feature>
<dbReference type="Gene3D" id="2.10.25.10">
    <property type="entry name" value="Laminin"/>
    <property type="match status" value="2"/>
</dbReference>
<dbReference type="PANTHER" id="PTHR23259">
    <property type="entry name" value="RIDDLE"/>
    <property type="match status" value="1"/>
</dbReference>
<accession>A0A7E4W3R0</accession>
<feature type="domain" description="TIL" evidence="5">
    <location>
        <begin position="135"/>
        <end position="188"/>
    </location>
</feature>
<evidence type="ECO:0000256" key="4">
    <source>
        <dbReference type="SAM" id="SignalP"/>
    </source>
</evidence>
<evidence type="ECO:0000313" key="6">
    <source>
        <dbReference type="Proteomes" id="UP000492821"/>
    </source>
</evidence>
<dbReference type="InterPro" id="IPR002919">
    <property type="entry name" value="TIL_dom"/>
</dbReference>
<proteinExistence type="predicted"/>
<feature type="chain" id="PRO_5028996798" evidence="4">
    <location>
        <begin position="21"/>
        <end position="202"/>
    </location>
</feature>
<dbReference type="AlphaFoldDB" id="A0A7E4W3R0"/>
<dbReference type="InterPro" id="IPR051368">
    <property type="entry name" value="SerProtInhib-TIL_Domain"/>
</dbReference>
<evidence type="ECO:0000313" key="7">
    <source>
        <dbReference type="WBParaSite" id="Pan_g713.t1"/>
    </source>
</evidence>
<dbReference type="Proteomes" id="UP000492821">
    <property type="component" value="Unassembled WGS sequence"/>
</dbReference>
<evidence type="ECO:0000256" key="1">
    <source>
        <dbReference type="ARBA" id="ARBA00022690"/>
    </source>
</evidence>
<keyword evidence="6" id="KW-1185">Reference proteome</keyword>
<keyword evidence="1" id="KW-0646">Protease inhibitor</keyword>
<feature type="domain" description="TIL" evidence="5">
    <location>
        <begin position="26"/>
        <end position="79"/>
    </location>
</feature>
<dbReference type="SUPFAM" id="SSF57567">
    <property type="entry name" value="Serine protease inhibitors"/>
    <property type="match status" value="2"/>
</dbReference>
<evidence type="ECO:0000259" key="5">
    <source>
        <dbReference type="Pfam" id="PF01826"/>
    </source>
</evidence>
<reference evidence="6" key="1">
    <citation type="journal article" date="2013" name="Genetics">
        <title>The draft genome and transcriptome of Panagrellus redivivus are shaped by the harsh demands of a free-living lifestyle.</title>
        <authorList>
            <person name="Srinivasan J."/>
            <person name="Dillman A.R."/>
            <person name="Macchietto M.G."/>
            <person name="Heikkinen L."/>
            <person name="Lakso M."/>
            <person name="Fracchia K.M."/>
            <person name="Antoshechkin I."/>
            <person name="Mortazavi A."/>
            <person name="Wong G."/>
            <person name="Sternberg P.W."/>
        </authorList>
    </citation>
    <scope>NUCLEOTIDE SEQUENCE [LARGE SCALE GENOMIC DNA]</scope>
    <source>
        <strain evidence="6">MT8872</strain>
    </source>
</reference>
<dbReference type="InterPro" id="IPR036084">
    <property type="entry name" value="Ser_inhib-like_sf"/>
</dbReference>
<keyword evidence="3" id="KW-1015">Disulfide bond</keyword>